<proteinExistence type="inferred from homology"/>
<keyword evidence="3" id="KW-0488">Methylation</keyword>
<protein>
    <submittedName>
        <fullName evidence="9">Fimbrial protein</fullName>
    </submittedName>
</protein>
<dbReference type="PANTHER" id="PTHR30093:SF44">
    <property type="entry name" value="TYPE II SECRETION SYSTEM CORE PROTEIN G"/>
    <property type="match status" value="1"/>
</dbReference>
<dbReference type="EMBL" id="CP031743">
    <property type="protein sequence ID" value="AXQ91925.1"/>
    <property type="molecule type" value="Genomic_DNA"/>
</dbReference>
<dbReference type="Gene3D" id="3.30.700.10">
    <property type="entry name" value="Glycoprotein, Type 4 Pilin"/>
    <property type="match status" value="1"/>
</dbReference>
<evidence type="ECO:0000256" key="2">
    <source>
        <dbReference type="ARBA" id="ARBA00005233"/>
    </source>
</evidence>
<feature type="transmembrane region" description="Helical" evidence="8">
    <location>
        <begin position="12"/>
        <end position="30"/>
    </location>
</feature>
<evidence type="ECO:0000256" key="6">
    <source>
        <dbReference type="ARBA" id="ARBA00023136"/>
    </source>
</evidence>
<keyword evidence="6 8" id="KW-0472">Membrane</keyword>
<dbReference type="RefSeq" id="WP_000993717.1">
    <property type="nucleotide sequence ID" value="NZ_AERY01000027.1"/>
</dbReference>
<dbReference type="Pfam" id="PF07963">
    <property type="entry name" value="N_methyl"/>
    <property type="match status" value="1"/>
</dbReference>
<name>A0A385F0A3_ACIBA</name>
<evidence type="ECO:0000256" key="4">
    <source>
        <dbReference type="ARBA" id="ARBA00022692"/>
    </source>
</evidence>
<dbReference type="PROSITE" id="PS00409">
    <property type="entry name" value="PROKAR_NTER_METHYL"/>
    <property type="match status" value="1"/>
</dbReference>
<dbReference type="GO" id="GO:0016020">
    <property type="term" value="C:membrane"/>
    <property type="evidence" value="ECO:0007669"/>
    <property type="project" value="UniProtKB-SubCell"/>
</dbReference>
<evidence type="ECO:0000313" key="9">
    <source>
        <dbReference type="EMBL" id="AXQ91925.1"/>
    </source>
</evidence>
<dbReference type="InterPro" id="IPR045584">
    <property type="entry name" value="Pilin-like"/>
</dbReference>
<comment type="subcellular location">
    <subcellularLocation>
        <location evidence="1">Membrane</location>
        <topology evidence="1">Single-pass membrane protein</topology>
    </subcellularLocation>
</comment>
<dbReference type="InterPro" id="IPR001082">
    <property type="entry name" value="Pilin"/>
</dbReference>
<evidence type="ECO:0000256" key="8">
    <source>
        <dbReference type="SAM" id="Phobius"/>
    </source>
</evidence>
<evidence type="ECO:0000256" key="5">
    <source>
        <dbReference type="ARBA" id="ARBA00022989"/>
    </source>
</evidence>
<keyword evidence="5 8" id="KW-1133">Transmembrane helix</keyword>
<dbReference type="AlphaFoldDB" id="A0A385F0A3"/>
<keyword evidence="7" id="KW-0281">Fimbrium</keyword>
<accession>A0A385F0A3</accession>
<dbReference type="PANTHER" id="PTHR30093">
    <property type="entry name" value="GENERAL SECRETION PATHWAY PROTEIN G"/>
    <property type="match status" value="1"/>
</dbReference>
<evidence type="ECO:0000256" key="3">
    <source>
        <dbReference type="ARBA" id="ARBA00022481"/>
    </source>
</evidence>
<sequence length="144" mass="14874">MNAQKGFTLIELMIVVAIIGILAAIAIPAYQNYIAKSQVSTGLADITAGKTNAETKLAEGLTAALTDVTTLGLQQSTNACAITANIGTNGASNITCTLKGTSQINGKKIEWIRDADNATNGTTGAWRCKTDVAENLRPKSCGAS</sequence>
<dbReference type="Pfam" id="PF00114">
    <property type="entry name" value="Pilin"/>
    <property type="match status" value="1"/>
</dbReference>
<dbReference type="SMR" id="A0A385F0A3"/>
<keyword evidence="4 8" id="KW-0812">Transmembrane</keyword>
<dbReference type="GO" id="GO:0007155">
    <property type="term" value="P:cell adhesion"/>
    <property type="evidence" value="ECO:0007669"/>
    <property type="project" value="InterPro"/>
</dbReference>
<dbReference type="InterPro" id="IPR012902">
    <property type="entry name" value="N_methyl_site"/>
</dbReference>
<evidence type="ECO:0000256" key="7">
    <source>
        <dbReference type="RuleBase" id="RU000389"/>
    </source>
</evidence>
<reference evidence="9" key="1">
    <citation type="submission" date="2018-08" db="EMBL/GenBank/DDBJ databases">
        <title>Complete genome sequence of Acinetobacter baumannii strain WM99c.</title>
        <authorList>
            <person name="Nigro S.J."/>
            <person name="Wick R.R."/>
            <person name="Holt K.E."/>
            <person name="Hall R.M."/>
        </authorList>
    </citation>
    <scope>NUCLEOTIDE SEQUENCE</scope>
    <source>
        <strain evidence="9">WM99c</strain>
    </source>
</reference>
<gene>
    <name evidence="9" type="primary">pilA</name>
    <name evidence="9" type="ORF">BSF95_03593</name>
</gene>
<comment type="similarity">
    <text evidence="2 7">Belongs to the N-Me-Phe pilin family.</text>
</comment>
<organism evidence="9">
    <name type="scientific">Acinetobacter baumannii WM99c</name>
    <dbReference type="NCBI Taxonomy" id="945555"/>
    <lineage>
        <taxon>Bacteria</taxon>
        <taxon>Pseudomonadati</taxon>
        <taxon>Pseudomonadota</taxon>
        <taxon>Gammaproteobacteria</taxon>
        <taxon>Moraxellales</taxon>
        <taxon>Moraxellaceae</taxon>
        <taxon>Acinetobacter</taxon>
        <taxon>Acinetobacter calcoaceticus/baumannii complex</taxon>
    </lineage>
</organism>
<evidence type="ECO:0000256" key="1">
    <source>
        <dbReference type="ARBA" id="ARBA00004167"/>
    </source>
</evidence>
<dbReference type="NCBIfam" id="TIGR02532">
    <property type="entry name" value="IV_pilin_GFxxxE"/>
    <property type="match status" value="1"/>
</dbReference>
<dbReference type="GO" id="GO:0009289">
    <property type="term" value="C:pilus"/>
    <property type="evidence" value="ECO:0007669"/>
    <property type="project" value="InterPro"/>
</dbReference>
<dbReference type="SUPFAM" id="SSF54523">
    <property type="entry name" value="Pili subunits"/>
    <property type="match status" value="1"/>
</dbReference>